<organism evidence="10 11">
    <name type="scientific">Erysipelothrix larvae</name>
    <dbReference type="NCBI Taxonomy" id="1514105"/>
    <lineage>
        <taxon>Bacteria</taxon>
        <taxon>Bacillati</taxon>
        <taxon>Bacillota</taxon>
        <taxon>Erysipelotrichia</taxon>
        <taxon>Erysipelotrichales</taxon>
        <taxon>Erysipelotrichaceae</taxon>
        <taxon>Erysipelothrix</taxon>
    </lineage>
</organism>
<comment type="subcellular location">
    <subcellularLocation>
        <location evidence="1 8">Cell membrane</location>
        <topology evidence="1 8">Multi-pass membrane protein</topology>
    </subcellularLocation>
</comment>
<evidence type="ECO:0000256" key="8">
    <source>
        <dbReference type="RuleBase" id="RU363032"/>
    </source>
</evidence>
<accession>A0A109UHK4</accession>
<evidence type="ECO:0000256" key="7">
    <source>
        <dbReference type="ARBA" id="ARBA00023136"/>
    </source>
</evidence>
<dbReference type="InterPro" id="IPR035906">
    <property type="entry name" value="MetI-like_sf"/>
</dbReference>
<dbReference type="GO" id="GO:0022857">
    <property type="term" value="F:transmembrane transporter activity"/>
    <property type="evidence" value="ECO:0007669"/>
    <property type="project" value="InterPro"/>
</dbReference>
<dbReference type="GO" id="GO:0043190">
    <property type="term" value="C:ATP-binding cassette (ABC) transporter complex"/>
    <property type="evidence" value="ECO:0007669"/>
    <property type="project" value="InterPro"/>
</dbReference>
<dbReference type="FunFam" id="1.10.3720.10:FF:000033">
    <property type="entry name" value="Polar amino acid ABC transporter permease"/>
    <property type="match status" value="1"/>
</dbReference>
<keyword evidence="4 8" id="KW-0812">Transmembrane</keyword>
<evidence type="ECO:0000256" key="6">
    <source>
        <dbReference type="ARBA" id="ARBA00022989"/>
    </source>
</evidence>
<dbReference type="InterPro" id="IPR043429">
    <property type="entry name" value="ArtM/GltK/GlnP/TcyL/YhdX-like"/>
</dbReference>
<sequence>MIDLIIENYQSLLSGFYNTILLSVVSMLLATIIGLLSSLMTLSKSKILNWIAKAYISLVRGVPLIVLGFFVYYGIPGLLKSFGINFRFELYYAAITILSLNSGAYMSEIIRGGILSVDHGQMEAAQSLGLPHKRAMRLIILPQAFKTMVPSIINQYIIAFKDTSLLSVIGFGELTKQTQIIIGRNQRLFEMWAITAVLYFVGCSLLGYLGHVVERKWNYDA</sequence>
<gene>
    <name evidence="10" type="ORF">AOC36_09790</name>
</gene>
<keyword evidence="3" id="KW-1003">Cell membrane</keyword>
<keyword evidence="7 8" id="KW-0472">Membrane</keyword>
<evidence type="ECO:0000256" key="4">
    <source>
        <dbReference type="ARBA" id="ARBA00022692"/>
    </source>
</evidence>
<dbReference type="EMBL" id="CP013213">
    <property type="protein sequence ID" value="AMC94258.1"/>
    <property type="molecule type" value="Genomic_DNA"/>
</dbReference>
<keyword evidence="6 8" id="KW-1133">Transmembrane helix</keyword>
<comment type="similarity">
    <text evidence="8">Belongs to the binding-protein-dependent transport system permease family.</text>
</comment>
<evidence type="ECO:0000313" key="11">
    <source>
        <dbReference type="Proteomes" id="UP000063781"/>
    </source>
</evidence>
<dbReference type="PANTHER" id="PTHR30614">
    <property type="entry name" value="MEMBRANE COMPONENT OF AMINO ACID ABC TRANSPORTER"/>
    <property type="match status" value="1"/>
</dbReference>
<keyword evidence="5" id="KW-0029">Amino-acid transport</keyword>
<keyword evidence="11" id="KW-1185">Reference proteome</keyword>
<evidence type="ECO:0000256" key="2">
    <source>
        <dbReference type="ARBA" id="ARBA00022448"/>
    </source>
</evidence>
<feature type="transmembrane region" description="Helical" evidence="8">
    <location>
        <begin position="20"/>
        <end position="42"/>
    </location>
</feature>
<protein>
    <recommendedName>
        <fullName evidence="9">ABC transmembrane type-1 domain-containing protein</fullName>
    </recommendedName>
</protein>
<dbReference type="Pfam" id="PF00528">
    <property type="entry name" value="BPD_transp_1"/>
    <property type="match status" value="1"/>
</dbReference>
<dbReference type="Gene3D" id="1.10.3720.10">
    <property type="entry name" value="MetI-like"/>
    <property type="match status" value="1"/>
</dbReference>
<dbReference type="InterPro" id="IPR000515">
    <property type="entry name" value="MetI-like"/>
</dbReference>
<dbReference type="CDD" id="cd06261">
    <property type="entry name" value="TM_PBP2"/>
    <property type="match status" value="1"/>
</dbReference>
<name>A0A109UHK4_9FIRM</name>
<dbReference type="InterPro" id="IPR010065">
    <property type="entry name" value="AA_ABC_transptr_permease_3TM"/>
</dbReference>
<reference evidence="10 11" key="1">
    <citation type="submission" date="2015-10" db="EMBL/GenBank/DDBJ databases">
        <title>Erysipelothrix larvae sp. LV19 isolated from the larval gut of the rhinoceros beetle, Trypoxylus dichotomus.</title>
        <authorList>
            <person name="Lim S."/>
            <person name="Kim B.-C."/>
        </authorList>
    </citation>
    <scope>NUCLEOTIDE SEQUENCE [LARGE SCALE GENOMIC DNA]</scope>
    <source>
        <strain evidence="10 11">LV19</strain>
    </source>
</reference>
<evidence type="ECO:0000256" key="3">
    <source>
        <dbReference type="ARBA" id="ARBA00022475"/>
    </source>
</evidence>
<dbReference type="STRING" id="1514105.AOC36_09790"/>
<feature type="transmembrane region" description="Helical" evidence="8">
    <location>
        <begin position="54"/>
        <end position="75"/>
    </location>
</feature>
<evidence type="ECO:0000259" key="9">
    <source>
        <dbReference type="PROSITE" id="PS50928"/>
    </source>
</evidence>
<dbReference type="Proteomes" id="UP000063781">
    <property type="component" value="Chromosome"/>
</dbReference>
<dbReference type="RefSeq" id="WP_067633791.1">
    <property type="nucleotide sequence ID" value="NZ_CP013213.1"/>
</dbReference>
<dbReference type="PROSITE" id="PS50928">
    <property type="entry name" value="ABC_TM1"/>
    <property type="match status" value="1"/>
</dbReference>
<dbReference type="AlphaFoldDB" id="A0A109UHK4"/>
<feature type="domain" description="ABC transmembrane type-1" evidence="9">
    <location>
        <begin position="16"/>
        <end position="210"/>
    </location>
</feature>
<keyword evidence="2 8" id="KW-0813">Transport</keyword>
<evidence type="ECO:0000256" key="5">
    <source>
        <dbReference type="ARBA" id="ARBA00022970"/>
    </source>
</evidence>
<dbReference type="KEGG" id="erl:AOC36_09790"/>
<evidence type="ECO:0000313" key="10">
    <source>
        <dbReference type="EMBL" id="AMC94258.1"/>
    </source>
</evidence>
<dbReference type="GO" id="GO:0006865">
    <property type="term" value="P:amino acid transport"/>
    <property type="evidence" value="ECO:0007669"/>
    <property type="project" value="UniProtKB-KW"/>
</dbReference>
<dbReference type="NCBIfam" id="TIGR01726">
    <property type="entry name" value="HEQRo_perm_3TM"/>
    <property type="match status" value="1"/>
</dbReference>
<proteinExistence type="inferred from homology"/>
<dbReference type="SUPFAM" id="SSF161098">
    <property type="entry name" value="MetI-like"/>
    <property type="match status" value="1"/>
</dbReference>
<feature type="transmembrane region" description="Helical" evidence="8">
    <location>
        <begin position="188"/>
        <end position="209"/>
    </location>
</feature>
<dbReference type="PANTHER" id="PTHR30614:SF46">
    <property type="entry name" value="ABC TRANSPORTER MEMBRANE SPANNING PERMEASE-GLUTAMINE TRANSPORT"/>
    <property type="match status" value="1"/>
</dbReference>
<evidence type="ECO:0000256" key="1">
    <source>
        <dbReference type="ARBA" id="ARBA00004651"/>
    </source>
</evidence>